<dbReference type="Pfam" id="PF12833">
    <property type="entry name" value="HTH_18"/>
    <property type="match status" value="1"/>
</dbReference>
<dbReference type="EMBL" id="CP108222">
    <property type="protein sequence ID" value="WTT20396.1"/>
    <property type="molecule type" value="Genomic_DNA"/>
</dbReference>
<dbReference type="PROSITE" id="PS01124">
    <property type="entry name" value="HTH_ARAC_FAMILY_2"/>
    <property type="match status" value="1"/>
</dbReference>
<dbReference type="AlphaFoldDB" id="A0AAU2A8U1"/>
<dbReference type="PANTHER" id="PTHR46796">
    <property type="entry name" value="HTH-TYPE TRANSCRIPTIONAL ACTIVATOR RHAS-RELATED"/>
    <property type="match status" value="1"/>
</dbReference>
<evidence type="ECO:0000256" key="3">
    <source>
        <dbReference type="ARBA" id="ARBA00023163"/>
    </source>
</evidence>
<dbReference type="InterPro" id="IPR050204">
    <property type="entry name" value="AraC_XylS_family_regulators"/>
</dbReference>
<dbReference type="InterPro" id="IPR018060">
    <property type="entry name" value="HTH_AraC"/>
</dbReference>
<proteinExistence type="predicted"/>
<dbReference type="SUPFAM" id="SSF46689">
    <property type="entry name" value="Homeodomain-like"/>
    <property type="match status" value="1"/>
</dbReference>
<dbReference type="GO" id="GO:0043565">
    <property type="term" value="F:sequence-specific DNA binding"/>
    <property type="evidence" value="ECO:0007669"/>
    <property type="project" value="InterPro"/>
</dbReference>
<reference evidence="5" key="1">
    <citation type="submission" date="2022-10" db="EMBL/GenBank/DDBJ databases">
        <title>The complete genomes of actinobacterial strains from the NBC collection.</title>
        <authorList>
            <person name="Joergensen T.S."/>
            <person name="Alvarez Arevalo M."/>
            <person name="Sterndorff E.B."/>
            <person name="Faurdal D."/>
            <person name="Vuksanovic O."/>
            <person name="Mourched A.-S."/>
            <person name="Charusanti P."/>
            <person name="Shaw S."/>
            <person name="Blin K."/>
            <person name="Weber T."/>
        </authorList>
    </citation>
    <scope>NUCLEOTIDE SEQUENCE</scope>
    <source>
        <strain evidence="5">NBC_00093</strain>
    </source>
</reference>
<evidence type="ECO:0000256" key="1">
    <source>
        <dbReference type="ARBA" id="ARBA00023015"/>
    </source>
</evidence>
<dbReference type="Pfam" id="PF14525">
    <property type="entry name" value="AraC_binding_2"/>
    <property type="match status" value="1"/>
</dbReference>
<dbReference type="InterPro" id="IPR009057">
    <property type="entry name" value="Homeodomain-like_sf"/>
</dbReference>
<evidence type="ECO:0000313" key="5">
    <source>
        <dbReference type="EMBL" id="WTT20396.1"/>
    </source>
</evidence>
<dbReference type="InterPro" id="IPR035418">
    <property type="entry name" value="AraC-bd_2"/>
</dbReference>
<protein>
    <submittedName>
        <fullName evidence="5">AraC family transcriptional regulator</fullName>
    </submittedName>
</protein>
<keyword evidence="3" id="KW-0804">Transcription</keyword>
<name>A0AAU2A8U1_9ACTN</name>
<dbReference type="Gene3D" id="1.10.10.60">
    <property type="entry name" value="Homeodomain-like"/>
    <property type="match status" value="1"/>
</dbReference>
<evidence type="ECO:0000259" key="4">
    <source>
        <dbReference type="PROSITE" id="PS01124"/>
    </source>
</evidence>
<dbReference type="InterPro" id="IPR018062">
    <property type="entry name" value="HTH_AraC-typ_CS"/>
</dbReference>
<dbReference type="SMART" id="SM00342">
    <property type="entry name" value="HTH_ARAC"/>
    <property type="match status" value="1"/>
</dbReference>
<evidence type="ECO:0000256" key="2">
    <source>
        <dbReference type="ARBA" id="ARBA00023125"/>
    </source>
</evidence>
<accession>A0AAU2A8U1</accession>
<sequence length="339" mass="37939">MIGTVFRSDDVPPEDRFDYWRELVGRTHAPSDMSSEYTTDFWAEQRLLELGPVTVWPASFRPTRFHRDARMVRRSDPELYHLSLVLGGGLGVDHAGRTDTHGPQDLYVIDTSRPYDVRPPADQDRRMVTGVGVEFPKALLPASPDQVRDLLGRRMSGRDGVGAVLTGFLTGLNQQADSLRPSDAPRLGTALLDLLLAWFAHVLDAEATLPPEIRDRTLTVRIRAFIRQNLHDPELTPPVIAAAHHISVSYLHRLFQDQTQDRTQGETVAAWIRARRLEGARRDLADPALRAVPVHTIAARWGLPRPAHFSRAFRTAYGLSPTEYRLLAATPTPPHGTVN</sequence>
<dbReference type="PANTHER" id="PTHR46796:SF6">
    <property type="entry name" value="ARAC SUBFAMILY"/>
    <property type="match status" value="1"/>
</dbReference>
<feature type="domain" description="HTH araC/xylS-type" evidence="4">
    <location>
        <begin position="220"/>
        <end position="327"/>
    </location>
</feature>
<keyword evidence="1" id="KW-0805">Transcription regulation</keyword>
<dbReference type="GO" id="GO:0003700">
    <property type="term" value="F:DNA-binding transcription factor activity"/>
    <property type="evidence" value="ECO:0007669"/>
    <property type="project" value="InterPro"/>
</dbReference>
<dbReference type="PROSITE" id="PS00041">
    <property type="entry name" value="HTH_ARAC_FAMILY_1"/>
    <property type="match status" value="1"/>
</dbReference>
<keyword evidence="2" id="KW-0238">DNA-binding</keyword>
<organism evidence="5">
    <name type="scientific">Streptomyces sp. NBC_00093</name>
    <dbReference type="NCBI Taxonomy" id="2975649"/>
    <lineage>
        <taxon>Bacteria</taxon>
        <taxon>Bacillati</taxon>
        <taxon>Actinomycetota</taxon>
        <taxon>Actinomycetes</taxon>
        <taxon>Kitasatosporales</taxon>
        <taxon>Streptomycetaceae</taxon>
        <taxon>Streptomyces</taxon>
    </lineage>
</organism>
<gene>
    <name evidence="5" type="ORF">OHA22_35140</name>
</gene>